<name>A0A9E2NSW1_9GAMM</name>
<dbReference type="AlphaFoldDB" id="A0A9E2NSW1"/>
<proteinExistence type="inferred from homology"/>
<dbReference type="PANTHER" id="PTHR42930">
    <property type="entry name" value="PHOSPHATE-SPECIFIC TRANSPORT SYSTEM ACCESSORY PROTEIN PHOU"/>
    <property type="match status" value="1"/>
</dbReference>
<keyword evidence="6 8" id="KW-0592">Phosphate transport</keyword>
<dbReference type="GO" id="GO:0005737">
    <property type="term" value="C:cytoplasm"/>
    <property type="evidence" value="ECO:0007669"/>
    <property type="project" value="UniProtKB-SubCell"/>
</dbReference>
<evidence type="ECO:0000256" key="5">
    <source>
        <dbReference type="ARBA" id="ARBA00022490"/>
    </source>
</evidence>
<accession>A0A9E2NSW1</accession>
<evidence type="ECO:0000256" key="1">
    <source>
        <dbReference type="ARBA" id="ARBA00004496"/>
    </source>
</evidence>
<reference evidence="10" key="1">
    <citation type="journal article" date="2021" name="PeerJ">
        <title>Extensive microbial diversity within the chicken gut microbiome revealed by metagenomics and culture.</title>
        <authorList>
            <person name="Gilroy R."/>
            <person name="Ravi A."/>
            <person name="Getino M."/>
            <person name="Pursley I."/>
            <person name="Horton D.L."/>
            <person name="Alikhan N.F."/>
            <person name="Baker D."/>
            <person name="Gharbi K."/>
            <person name="Hall N."/>
            <person name="Watson M."/>
            <person name="Adriaenssens E.M."/>
            <person name="Foster-Nyarko E."/>
            <person name="Jarju S."/>
            <person name="Secka A."/>
            <person name="Antonio M."/>
            <person name="Oren A."/>
            <person name="Chaudhuri R.R."/>
            <person name="La Ragione R."/>
            <person name="Hildebrand F."/>
            <person name="Pallen M.J."/>
        </authorList>
    </citation>
    <scope>NUCLEOTIDE SEQUENCE</scope>
    <source>
        <strain evidence="10">687</strain>
    </source>
</reference>
<dbReference type="PIRSF" id="PIRSF003107">
    <property type="entry name" value="PhoU"/>
    <property type="match status" value="1"/>
</dbReference>
<dbReference type="GO" id="GO:0045936">
    <property type="term" value="P:negative regulation of phosphate metabolic process"/>
    <property type="evidence" value="ECO:0007669"/>
    <property type="project" value="InterPro"/>
</dbReference>
<dbReference type="PANTHER" id="PTHR42930:SF3">
    <property type="entry name" value="PHOSPHATE-SPECIFIC TRANSPORT SYSTEM ACCESSORY PROTEIN PHOU"/>
    <property type="match status" value="1"/>
</dbReference>
<evidence type="ECO:0000259" key="9">
    <source>
        <dbReference type="Pfam" id="PF01895"/>
    </source>
</evidence>
<feature type="domain" description="PhoU" evidence="9">
    <location>
        <begin position="118"/>
        <end position="203"/>
    </location>
</feature>
<keyword evidence="5 8" id="KW-0963">Cytoplasm</keyword>
<comment type="similarity">
    <text evidence="2 8">Belongs to the PhoU family.</text>
</comment>
<evidence type="ECO:0000256" key="4">
    <source>
        <dbReference type="ARBA" id="ARBA00022448"/>
    </source>
</evidence>
<sequence>MRTHFDAQLATLNNELILLGSLCENAIAKACQALTEHSKDQALNVYKSDSTIDKKEREIESLCLSLILHQQPIASDLRFISAALKMITDMERIGDQASDIAEIVLNLNFDEAGDLELIAKMADEVIDMVNHCIDAYIRHDLKLAQEVINHDDAVDDYFYKVKTSLVERIRAHDQDGQTSLDLLMIAKYLERIGDHACNIAQWVIFAITGSHNNEE</sequence>
<dbReference type="GO" id="GO:0030643">
    <property type="term" value="P:intracellular phosphate ion homeostasis"/>
    <property type="evidence" value="ECO:0007669"/>
    <property type="project" value="InterPro"/>
</dbReference>
<dbReference type="GO" id="GO:0006817">
    <property type="term" value="P:phosphate ion transport"/>
    <property type="evidence" value="ECO:0007669"/>
    <property type="project" value="UniProtKB-KW"/>
</dbReference>
<dbReference type="FunFam" id="1.20.58.220:FF:000004">
    <property type="entry name" value="Phosphate-specific transport system accessory protein PhoU"/>
    <property type="match status" value="1"/>
</dbReference>
<evidence type="ECO:0000256" key="6">
    <source>
        <dbReference type="ARBA" id="ARBA00022592"/>
    </source>
</evidence>
<dbReference type="Pfam" id="PF01895">
    <property type="entry name" value="PhoU"/>
    <property type="match status" value="2"/>
</dbReference>
<evidence type="ECO:0000256" key="8">
    <source>
        <dbReference type="PIRNR" id="PIRNR003107"/>
    </source>
</evidence>
<dbReference type="SUPFAM" id="SSF109755">
    <property type="entry name" value="PhoU-like"/>
    <property type="match status" value="1"/>
</dbReference>
<evidence type="ECO:0000313" key="11">
    <source>
        <dbReference type="Proteomes" id="UP000824150"/>
    </source>
</evidence>
<reference evidence="10" key="2">
    <citation type="submission" date="2021-04" db="EMBL/GenBank/DDBJ databases">
        <authorList>
            <person name="Gilroy R."/>
        </authorList>
    </citation>
    <scope>NUCLEOTIDE SEQUENCE</scope>
    <source>
        <strain evidence="10">687</strain>
    </source>
</reference>
<dbReference type="Proteomes" id="UP000824150">
    <property type="component" value="Unassembled WGS sequence"/>
</dbReference>
<evidence type="ECO:0000256" key="7">
    <source>
        <dbReference type="ARBA" id="ARBA00056181"/>
    </source>
</evidence>
<dbReference type="Gene3D" id="1.20.58.220">
    <property type="entry name" value="Phosphate transport system protein phou homolog 2, domain 2"/>
    <property type="match status" value="1"/>
</dbReference>
<protein>
    <recommendedName>
        <fullName evidence="8">Phosphate-specific transport system accessory protein PhoU</fullName>
    </recommendedName>
</protein>
<feature type="domain" description="PhoU" evidence="9">
    <location>
        <begin position="18"/>
        <end position="104"/>
    </location>
</feature>
<gene>
    <name evidence="10" type="primary">phoU</name>
    <name evidence="10" type="ORF">IAA31_08655</name>
</gene>
<dbReference type="NCBIfam" id="TIGR02135">
    <property type="entry name" value="phoU_full"/>
    <property type="match status" value="1"/>
</dbReference>
<comment type="function">
    <text evidence="7 8">Plays a role in the regulation of phosphate uptake.</text>
</comment>
<comment type="subunit">
    <text evidence="3 8">Homodimer.</text>
</comment>
<dbReference type="InterPro" id="IPR028366">
    <property type="entry name" value="PhoU"/>
</dbReference>
<dbReference type="InterPro" id="IPR038078">
    <property type="entry name" value="PhoU-like_sf"/>
</dbReference>
<evidence type="ECO:0000313" key="10">
    <source>
        <dbReference type="EMBL" id="MBU3827537.1"/>
    </source>
</evidence>
<keyword evidence="4 8" id="KW-0813">Transport</keyword>
<evidence type="ECO:0000256" key="3">
    <source>
        <dbReference type="ARBA" id="ARBA00011738"/>
    </source>
</evidence>
<evidence type="ECO:0000256" key="2">
    <source>
        <dbReference type="ARBA" id="ARBA00008107"/>
    </source>
</evidence>
<organism evidence="10 11">
    <name type="scientific">Candidatus Anaerobiospirillum merdipullorum</name>
    <dbReference type="NCBI Taxonomy" id="2838450"/>
    <lineage>
        <taxon>Bacteria</taxon>
        <taxon>Pseudomonadati</taxon>
        <taxon>Pseudomonadota</taxon>
        <taxon>Gammaproteobacteria</taxon>
        <taxon>Aeromonadales</taxon>
        <taxon>Succinivibrionaceae</taxon>
        <taxon>Anaerobiospirillum</taxon>
    </lineage>
</organism>
<dbReference type="EMBL" id="JAHLFG010000094">
    <property type="protein sequence ID" value="MBU3827537.1"/>
    <property type="molecule type" value="Genomic_DNA"/>
</dbReference>
<comment type="caution">
    <text evidence="10">The sequence shown here is derived from an EMBL/GenBank/DDBJ whole genome shotgun (WGS) entry which is preliminary data.</text>
</comment>
<comment type="subcellular location">
    <subcellularLocation>
        <location evidence="1 8">Cytoplasm</location>
    </subcellularLocation>
</comment>
<dbReference type="InterPro" id="IPR026022">
    <property type="entry name" value="PhoU_dom"/>
</dbReference>